<sequence>MAKLRVKFKKDSLIRYISHLDLMRLFQRAFRRANIPVEYSQGYNPQPKFSLATALALGLTSEGEYMDIEVVEEISTEEFTRKMNEVLPEGVKILKANYTEDSKSLMALIKWSSYIIELELLEGTSKEKVLENISDYLKQDEILITKQKKKKGRIVTREVNIREGIENIELLLLEENKLILKTLLKTGSNGNLKPEILIETLHREGLNINNEEYKIHRLELFTEIDGKKVAPI</sequence>
<dbReference type="AlphaFoldDB" id="A0A942UZ76"/>
<dbReference type="NCBIfam" id="TIGR03936">
    <property type="entry name" value="sam_1_link_chp"/>
    <property type="match status" value="1"/>
</dbReference>
<protein>
    <submittedName>
        <fullName evidence="2">TIGR03936 family radical SAM-associated protein</fullName>
    </submittedName>
</protein>
<dbReference type="Pfam" id="PF10105">
    <property type="entry name" value="DUF2344"/>
    <property type="match status" value="1"/>
</dbReference>
<dbReference type="RefSeq" id="WP_203365097.1">
    <property type="nucleotide sequence ID" value="NZ_WSFT01000013.1"/>
</dbReference>
<proteinExistence type="predicted"/>
<reference evidence="2" key="1">
    <citation type="submission" date="2019-12" db="EMBL/GenBank/DDBJ databases">
        <title>Clostridiaceae gen. nov. sp. nov., isolated from sediment in Xinjiang, China.</title>
        <authorList>
            <person name="Zhang R."/>
        </authorList>
    </citation>
    <scope>NUCLEOTIDE SEQUENCE</scope>
    <source>
        <strain evidence="2">D2Q-11</strain>
    </source>
</reference>
<keyword evidence="3" id="KW-1185">Reference proteome</keyword>
<gene>
    <name evidence="2" type="ORF">GOQ27_01760</name>
</gene>
<evidence type="ECO:0000313" key="3">
    <source>
        <dbReference type="Proteomes" id="UP000724672"/>
    </source>
</evidence>
<evidence type="ECO:0000313" key="2">
    <source>
        <dbReference type="EMBL" id="MBS4537167.1"/>
    </source>
</evidence>
<name>A0A942UZ76_9FIRM</name>
<accession>A0A942UZ76</accession>
<dbReference type="EMBL" id="WSFT01000013">
    <property type="protein sequence ID" value="MBS4537167.1"/>
    <property type="molecule type" value="Genomic_DNA"/>
</dbReference>
<organism evidence="2 3">
    <name type="scientific">Anaeromonas frigoriresistens</name>
    <dbReference type="NCBI Taxonomy" id="2683708"/>
    <lineage>
        <taxon>Bacteria</taxon>
        <taxon>Bacillati</taxon>
        <taxon>Bacillota</taxon>
        <taxon>Tissierellia</taxon>
        <taxon>Tissierellales</taxon>
        <taxon>Thermohalobacteraceae</taxon>
        <taxon>Anaeromonas</taxon>
    </lineage>
</organism>
<evidence type="ECO:0000259" key="1">
    <source>
        <dbReference type="Pfam" id="PF10105"/>
    </source>
</evidence>
<comment type="caution">
    <text evidence="2">The sequence shown here is derived from an EMBL/GenBank/DDBJ whole genome shotgun (WGS) entry which is preliminary data.</text>
</comment>
<feature type="domain" description="DUF2344" evidence="1">
    <location>
        <begin position="3"/>
        <end position="194"/>
    </location>
</feature>
<dbReference type="InterPro" id="IPR018768">
    <property type="entry name" value="DUF2344"/>
</dbReference>
<dbReference type="Proteomes" id="UP000724672">
    <property type="component" value="Unassembled WGS sequence"/>
</dbReference>